<dbReference type="GO" id="GO:0050485">
    <property type="term" value="F:oxidoreductase activity, acting on X-H and Y-H to form an X-Y bond, with a disulfide as acceptor"/>
    <property type="evidence" value="ECO:0007669"/>
    <property type="project" value="InterPro"/>
</dbReference>
<gene>
    <name evidence="3" type="ORF">2132</name>
</gene>
<organism evidence="3 4">
    <name type="scientific">Syntrophomonas zehnderi OL-4</name>
    <dbReference type="NCBI Taxonomy" id="690567"/>
    <lineage>
        <taxon>Bacteria</taxon>
        <taxon>Bacillati</taxon>
        <taxon>Bacillota</taxon>
        <taxon>Clostridia</taxon>
        <taxon>Eubacteriales</taxon>
        <taxon>Syntrophomonadaceae</taxon>
        <taxon>Syntrophomonas</taxon>
    </lineage>
</organism>
<dbReference type="AlphaFoldDB" id="A0A0E4C974"/>
<evidence type="ECO:0000313" key="4">
    <source>
        <dbReference type="Proteomes" id="UP000045545"/>
    </source>
</evidence>
<keyword evidence="4" id="KW-1185">Reference proteome</keyword>
<evidence type="ECO:0000313" key="3">
    <source>
        <dbReference type="EMBL" id="CFX89202.1"/>
    </source>
</evidence>
<evidence type="ECO:0000256" key="1">
    <source>
        <dbReference type="ARBA" id="ARBA00022933"/>
    </source>
</evidence>
<evidence type="ECO:0000256" key="2">
    <source>
        <dbReference type="ARBA" id="ARBA00023002"/>
    </source>
</evidence>
<protein>
    <submittedName>
        <fullName evidence="3">Selenoprotein B, glycine/betaine/sarcosine/D-proline reductase</fullName>
    </submittedName>
</protein>
<dbReference type="STRING" id="690567.2132"/>
<reference evidence="3 4" key="1">
    <citation type="submission" date="2015-03" db="EMBL/GenBank/DDBJ databases">
        <authorList>
            <person name="Murphy D."/>
        </authorList>
    </citation>
    <scope>NUCLEOTIDE SEQUENCE [LARGE SCALE GENOMIC DNA]</scope>
    <source>
        <strain evidence="3 4">OL-4</strain>
    </source>
</reference>
<keyword evidence="2" id="KW-0560">Oxidoreductase</keyword>
<dbReference type="Pfam" id="PF07355">
    <property type="entry name" value="GRDB"/>
    <property type="match status" value="1"/>
</dbReference>
<dbReference type="NCBIfam" id="TIGR01918">
    <property type="entry name" value="various_sel_PB"/>
    <property type="match status" value="1"/>
</dbReference>
<dbReference type="EMBL" id="CGIH01000034">
    <property type="protein sequence ID" value="CFX89202.1"/>
    <property type="molecule type" value="Genomic_DNA"/>
</dbReference>
<sequence length="350" mass="37766">MSKEFKVLYYVNQFFGQVGGEDKAGMKPEFHKDKIGPALGFENQLKGEGKVAGTIICGDNYFNENKEESLSYILNLVKQEAPDVFVAGPAFNAGRYGVACAEICRAIAEELNIPVVTGMYKENPGLEICQHVAYVVSTSDSAGGMRKALPLMAAITSKIAQGIELGSPEEEGYIPRGMRKTIIVDKRGSLRAVEMLVKRLKGEEFATEMPMPVFDMVTPAPAIQDLSKATIALCTSGGIVPAGNPDHIQSASAQKWGKYDISQRSALNAPDYYTTHGGYDPVYANEIPDRVAPLDILKELEKEGYIGKVYEFFYTTTGTGTSVSNSVKFGTEIGAELKAAGVDGVILTST</sequence>
<dbReference type="InterPro" id="IPR010187">
    <property type="entry name" value="Various_sel_PB"/>
</dbReference>
<dbReference type="Proteomes" id="UP000045545">
    <property type="component" value="Unassembled WGS sequence"/>
</dbReference>
<accession>A0A0E4C974</accession>
<name>A0A0E4C974_9FIRM</name>
<keyword evidence="1" id="KW-0712">Selenocysteine</keyword>
<proteinExistence type="predicted"/>